<evidence type="ECO:0000313" key="3">
    <source>
        <dbReference type="Proteomes" id="UP000327000"/>
    </source>
</evidence>
<organism evidence="2 3">
    <name type="scientific">Streptomyces mobaraensis</name>
    <name type="common">Streptoverticillium mobaraense</name>
    <dbReference type="NCBI Taxonomy" id="35621"/>
    <lineage>
        <taxon>Bacteria</taxon>
        <taxon>Bacillati</taxon>
        <taxon>Actinomycetota</taxon>
        <taxon>Actinomycetes</taxon>
        <taxon>Kitasatosporales</taxon>
        <taxon>Streptomycetaceae</taxon>
        <taxon>Streptomyces</taxon>
    </lineage>
</organism>
<name>A0A5N5W230_STRMB</name>
<comment type="caution">
    <text evidence="2">The sequence shown here is derived from an EMBL/GenBank/DDBJ whole genome shotgun (WGS) entry which is preliminary data.</text>
</comment>
<protein>
    <recommendedName>
        <fullName evidence="4">Secreted protein</fullName>
    </recommendedName>
</protein>
<feature type="chain" id="PRO_5039137836" description="Secreted protein" evidence="1">
    <location>
        <begin position="24"/>
        <end position="138"/>
    </location>
</feature>
<keyword evidence="1" id="KW-0732">Signal</keyword>
<evidence type="ECO:0000313" key="2">
    <source>
        <dbReference type="EMBL" id="KAB7836044.1"/>
    </source>
</evidence>
<proteinExistence type="predicted"/>
<dbReference type="OrthoDB" id="4552796at2"/>
<keyword evidence="3" id="KW-1185">Reference proteome</keyword>
<evidence type="ECO:0000256" key="1">
    <source>
        <dbReference type="SAM" id="SignalP"/>
    </source>
</evidence>
<feature type="signal peptide" evidence="1">
    <location>
        <begin position="1"/>
        <end position="23"/>
    </location>
</feature>
<sequence>MRALRIKRGAALALATAALAATAAVSTAGTAAASSGGGCAGPTWKNVCIADHNNGAIGADAYLDLGNVNPNCYVEFGVFDKTSWAFATRQSVSCRNGYQHLGVELTNPSSGHQYVTFAKIHWSGGSDLETTDSPILTY</sequence>
<dbReference type="Proteomes" id="UP000327000">
    <property type="component" value="Unassembled WGS sequence"/>
</dbReference>
<evidence type="ECO:0008006" key="4">
    <source>
        <dbReference type="Google" id="ProtNLM"/>
    </source>
</evidence>
<gene>
    <name evidence="2" type="ORF">FRZ00_25625</name>
</gene>
<dbReference type="EMBL" id="VOKX01000104">
    <property type="protein sequence ID" value="KAB7836044.1"/>
    <property type="molecule type" value="Genomic_DNA"/>
</dbReference>
<dbReference type="AlphaFoldDB" id="A0A5N5W230"/>
<reference evidence="2 3" key="1">
    <citation type="journal article" date="2019" name="Microb. Cell Fact.">
        <title>Exploring novel herbicidin analogues by transcriptional regulator overexpression and MS/MS molecular networking.</title>
        <authorList>
            <person name="Shi Y."/>
            <person name="Gu R."/>
            <person name="Li Y."/>
            <person name="Wang X."/>
            <person name="Ren W."/>
            <person name="Li X."/>
            <person name="Wang L."/>
            <person name="Xie Y."/>
            <person name="Hong B."/>
        </authorList>
    </citation>
    <scope>NUCLEOTIDE SEQUENCE [LARGE SCALE GENOMIC DNA]</scope>
    <source>
        <strain evidence="2 3">US-43</strain>
    </source>
</reference>
<dbReference type="RefSeq" id="WP_004942918.1">
    <property type="nucleotide sequence ID" value="NZ_JBFADJ010000038.1"/>
</dbReference>
<accession>A0A5N5W230</accession>